<comment type="similarity">
    <text evidence="10 11">Belongs to the TonB-dependent receptor family.</text>
</comment>
<dbReference type="CDD" id="cd01347">
    <property type="entry name" value="ligand_gated_channel"/>
    <property type="match status" value="1"/>
</dbReference>
<dbReference type="InterPro" id="IPR039426">
    <property type="entry name" value="TonB-dep_rcpt-like"/>
</dbReference>
<evidence type="ECO:0000256" key="12">
    <source>
        <dbReference type="SAM" id="SignalP"/>
    </source>
</evidence>
<evidence type="ECO:0000256" key="3">
    <source>
        <dbReference type="ARBA" id="ARBA00022452"/>
    </source>
</evidence>
<comment type="subcellular location">
    <subcellularLocation>
        <location evidence="1 10">Cell outer membrane</location>
        <topology evidence="1 10">Multi-pass membrane protein</topology>
    </subcellularLocation>
</comment>
<evidence type="ECO:0000259" key="14">
    <source>
        <dbReference type="Pfam" id="PF07715"/>
    </source>
</evidence>
<organism evidence="15 16">
    <name type="scientific">Sporomusa ovata</name>
    <dbReference type="NCBI Taxonomy" id="2378"/>
    <lineage>
        <taxon>Bacteria</taxon>
        <taxon>Bacillati</taxon>
        <taxon>Bacillota</taxon>
        <taxon>Negativicutes</taxon>
        <taxon>Selenomonadales</taxon>
        <taxon>Sporomusaceae</taxon>
        <taxon>Sporomusa</taxon>
    </lineage>
</organism>
<evidence type="ECO:0000256" key="8">
    <source>
        <dbReference type="ARBA" id="ARBA00023170"/>
    </source>
</evidence>
<feature type="domain" description="TonB-dependent receptor-like beta-barrel" evidence="13">
    <location>
        <begin position="259"/>
        <end position="623"/>
    </location>
</feature>
<dbReference type="EMBL" id="CTRP01000012">
    <property type="protein sequence ID" value="CQR73226.1"/>
    <property type="molecule type" value="Genomic_DNA"/>
</dbReference>
<dbReference type="PANTHER" id="PTHR30069">
    <property type="entry name" value="TONB-DEPENDENT OUTER MEMBRANE RECEPTOR"/>
    <property type="match status" value="1"/>
</dbReference>
<dbReference type="GO" id="GO:0015344">
    <property type="term" value="F:siderophore uptake transmembrane transporter activity"/>
    <property type="evidence" value="ECO:0007669"/>
    <property type="project" value="TreeGrafter"/>
</dbReference>
<sequence length="649" mass="72913">MVIPSAVFVCVLSPFNLAWADDSNEATLDEVQVHSTVLKDYLVTTEVITAEKIKEMGATNLAEAIKMVPGLNIVTGDKKARLARIRGAATDQTKVYIDGMPAFPLSGIASNSASNLENIPADNIEKIEIIKGPGPVQYGTDYKGGIILITTKSGKGPGQFNLNLSGGSHSSFDNYITYSGSDSKASYYATAGKKQGNRELNNTEFDTEFFNGKIKWNLNKDTDLTLSGYYMNTDREISNGVDQITGQETSATTNKWSGDTWVDGKSDVKNWKYKNFKQTNIALQLDQKTSDKFKYNVKLYHITDGNDLWVLNGNNAANHINTPTHPTWYSSTWTSKGNGIEFTGDLQTDRNNTMTFGTKYNKIDWDSDDILNVTNSGTDKRIGYYFQDSLRLGDKTELTLGVRHDKVTQSFLRAKDVDDSVTDPVFNITHKLDKQNTLRLSAGKSHIFATAKQAENNVTKGYAIPDPEKAKNYELGWKHDFDEKSSLDVAVFNNKITDRIDRIPKTDPWININKTDIHGVELQYNRSFTNRLKGFVNYTYLDSKDTDTKGVETRSTDLPHNTVNYGLTYTVDKFQASVLGHYLGNILTPDETYKKLDSYHTVDLNFNYQQNKNIEYYLHVNNIFDTNYWETYECPGDGINFMAGVTVKM</sequence>
<keyword evidence="8 15" id="KW-0675">Receptor</keyword>
<dbReference type="AlphaFoldDB" id="A0A0U1L0M9"/>
<dbReference type="Pfam" id="PF07715">
    <property type="entry name" value="Plug"/>
    <property type="match status" value="1"/>
</dbReference>
<evidence type="ECO:0000256" key="1">
    <source>
        <dbReference type="ARBA" id="ARBA00004571"/>
    </source>
</evidence>
<keyword evidence="3 10" id="KW-1134">Transmembrane beta strand</keyword>
<evidence type="ECO:0000313" key="16">
    <source>
        <dbReference type="Proteomes" id="UP000049855"/>
    </source>
</evidence>
<dbReference type="SUPFAM" id="SSF56935">
    <property type="entry name" value="Porins"/>
    <property type="match status" value="1"/>
</dbReference>
<dbReference type="PROSITE" id="PS52016">
    <property type="entry name" value="TONB_DEPENDENT_REC_3"/>
    <property type="match status" value="1"/>
</dbReference>
<dbReference type="Gene3D" id="2.40.170.20">
    <property type="entry name" value="TonB-dependent receptor, beta-barrel domain"/>
    <property type="match status" value="1"/>
</dbReference>
<keyword evidence="16" id="KW-1185">Reference proteome</keyword>
<dbReference type="GO" id="GO:0009279">
    <property type="term" value="C:cell outer membrane"/>
    <property type="evidence" value="ECO:0007669"/>
    <property type="project" value="UniProtKB-SubCell"/>
</dbReference>
<evidence type="ECO:0000313" key="15">
    <source>
        <dbReference type="EMBL" id="CQR73226.1"/>
    </source>
</evidence>
<feature type="domain" description="TonB-dependent receptor plug" evidence="14">
    <location>
        <begin position="39"/>
        <end position="145"/>
    </location>
</feature>
<dbReference type="PANTHER" id="PTHR30069:SF29">
    <property type="entry name" value="HEMOGLOBIN AND HEMOGLOBIN-HAPTOGLOBIN-BINDING PROTEIN 1-RELATED"/>
    <property type="match status" value="1"/>
</dbReference>
<evidence type="ECO:0000256" key="10">
    <source>
        <dbReference type="PROSITE-ProRule" id="PRU01360"/>
    </source>
</evidence>
<name>A0A0U1L0M9_9FIRM</name>
<evidence type="ECO:0000256" key="6">
    <source>
        <dbReference type="ARBA" id="ARBA00023077"/>
    </source>
</evidence>
<dbReference type="Proteomes" id="UP000049855">
    <property type="component" value="Unassembled WGS sequence"/>
</dbReference>
<dbReference type="InterPro" id="IPR000531">
    <property type="entry name" value="Beta-barrel_TonB"/>
</dbReference>
<gene>
    <name evidence="15" type="ORF">SpAn4DRAFT_2458</name>
</gene>
<keyword evidence="4 10" id="KW-0812">Transmembrane</keyword>
<keyword evidence="6 11" id="KW-0798">TonB box</keyword>
<keyword evidence="2 10" id="KW-0813">Transport</keyword>
<dbReference type="Pfam" id="PF00593">
    <property type="entry name" value="TonB_dep_Rec_b-barrel"/>
    <property type="match status" value="1"/>
</dbReference>
<keyword evidence="9 10" id="KW-0998">Cell outer membrane</keyword>
<proteinExistence type="inferred from homology"/>
<evidence type="ECO:0000259" key="13">
    <source>
        <dbReference type="Pfam" id="PF00593"/>
    </source>
</evidence>
<evidence type="ECO:0000256" key="4">
    <source>
        <dbReference type="ARBA" id="ARBA00022692"/>
    </source>
</evidence>
<protein>
    <submittedName>
        <fullName evidence="15">Outer membrane vitamin B12 receptor BtuB</fullName>
    </submittedName>
</protein>
<reference evidence="16" key="1">
    <citation type="submission" date="2015-03" db="EMBL/GenBank/DDBJ databases">
        <authorList>
            <person name="Nijsse Bart"/>
        </authorList>
    </citation>
    <scope>NUCLEOTIDE SEQUENCE [LARGE SCALE GENOMIC DNA]</scope>
</reference>
<feature type="signal peptide" evidence="12">
    <location>
        <begin position="1"/>
        <end position="20"/>
    </location>
</feature>
<evidence type="ECO:0000256" key="11">
    <source>
        <dbReference type="RuleBase" id="RU003357"/>
    </source>
</evidence>
<evidence type="ECO:0000256" key="5">
    <source>
        <dbReference type="ARBA" id="ARBA00022729"/>
    </source>
</evidence>
<feature type="chain" id="PRO_5006710672" evidence="12">
    <location>
        <begin position="21"/>
        <end position="649"/>
    </location>
</feature>
<dbReference type="InterPro" id="IPR012910">
    <property type="entry name" value="Plug_dom"/>
</dbReference>
<dbReference type="Gene3D" id="2.170.130.10">
    <property type="entry name" value="TonB-dependent receptor, plug domain"/>
    <property type="match status" value="1"/>
</dbReference>
<evidence type="ECO:0000256" key="9">
    <source>
        <dbReference type="ARBA" id="ARBA00023237"/>
    </source>
</evidence>
<keyword evidence="5 12" id="KW-0732">Signal</keyword>
<keyword evidence="7 10" id="KW-0472">Membrane</keyword>
<dbReference type="GO" id="GO:0044718">
    <property type="term" value="P:siderophore transmembrane transport"/>
    <property type="evidence" value="ECO:0007669"/>
    <property type="project" value="TreeGrafter"/>
</dbReference>
<dbReference type="InterPro" id="IPR036942">
    <property type="entry name" value="Beta-barrel_TonB_sf"/>
</dbReference>
<evidence type="ECO:0000256" key="2">
    <source>
        <dbReference type="ARBA" id="ARBA00022448"/>
    </source>
</evidence>
<accession>A0A0U1L0M9</accession>
<evidence type="ECO:0000256" key="7">
    <source>
        <dbReference type="ARBA" id="ARBA00023136"/>
    </source>
</evidence>
<dbReference type="InterPro" id="IPR037066">
    <property type="entry name" value="Plug_dom_sf"/>
</dbReference>